<dbReference type="Pfam" id="PF13416">
    <property type="entry name" value="SBP_bac_8"/>
    <property type="match status" value="1"/>
</dbReference>
<proteinExistence type="predicted"/>
<dbReference type="PANTHER" id="PTHR30222">
    <property type="entry name" value="SPERMIDINE/PUTRESCINE-BINDING PERIPLASMIC PROTEIN"/>
    <property type="match status" value="1"/>
</dbReference>
<comment type="caution">
    <text evidence="3">The sequence shown here is derived from an EMBL/GenBank/DDBJ whole genome shotgun (WGS) entry which is preliminary data.</text>
</comment>
<dbReference type="InterPro" id="IPR006059">
    <property type="entry name" value="SBP"/>
</dbReference>
<dbReference type="Gene3D" id="3.40.190.10">
    <property type="entry name" value="Periplasmic binding protein-like II"/>
    <property type="match status" value="2"/>
</dbReference>
<evidence type="ECO:0000313" key="3">
    <source>
        <dbReference type="EMBL" id="KNG93101.1"/>
    </source>
</evidence>
<dbReference type="STRING" id="1317121.ATO11_14420"/>
<dbReference type="AlphaFoldDB" id="A0A0L1JMW9"/>
<dbReference type="PANTHER" id="PTHR30222:SF17">
    <property type="entry name" value="SPERMIDINE_PUTRESCINE-BINDING PERIPLASMIC PROTEIN"/>
    <property type="match status" value="1"/>
</dbReference>
<evidence type="ECO:0000256" key="2">
    <source>
        <dbReference type="SAM" id="SignalP"/>
    </source>
</evidence>
<name>A0A0L1JMW9_9RHOB</name>
<accession>A0A0L1JMW9</accession>
<feature type="signal peptide" evidence="2">
    <location>
        <begin position="1"/>
        <end position="34"/>
    </location>
</feature>
<reference evidence="3 4" key="1">
    <citation type="journal article" date="2015" name="Int. J. Syst. Evol. Microbiol.">
        <title>Aestuariivita atlantica sp. nov., isolated from deep sea sediment of the Atlantic Ocean.</title>
        <authorList>
            <person name="Li G."/>
            <person name="Lai Q."/>
            <person name="Du Y."/>
            <person name="Liu X."/>
            <person name="Sun F."/>
            <person name="Shao Z."/>
        </authorList>
    </citation>
    <scope>NUCLEOTIDE SEQUENCE [LARGE SCALE GENOMIC DNA]</scope>
    <source>
        <strain evidence="3 4">22II-S11-z3</strain>
    </source>
</reference>
<dbReference type="InterPro" id="IPR006311">
    <property type="entry name" value="TAT_signal"/>
</dbReference>
<evidence type="ECO:0000313" key="4">
    <source>
        <dbReference type="Proteomes" id="UP000036938"/>
    </source>
</evidence>
<sequence length="376" mass="41437">MMSNTKFTLTKRSFLKTGLASVAVSAPFVNRAWAQTTELTMLGWYGTAEPDMVGAFEEANNVKFIPKYYAGGDNMLAALAQNPPGTFDIIHTDAEYAKLLVANDLVLQLDPEDYAFDDLLHDDFKKFAGHWDASGNLYSLITRFGHLGVSYNKETLTAEEAATYDIFWDERLTGKVGHFDWHLPSLGQMSLLMGNASPFDIDAAAWQAVQDKTLSLKPQVGGYFDFGGTFSGLKNGEMLAMVGIGDWVTGILERDGAPVSSVVPKEGGIQWTESYSIAKTSNKADLALKYLDYTMSPEGQVKTAQMLGYPGHAVTKAGRALLNEVDPAEAARSHQVDGDPQDPITLINEGRIKYRDIPVQQTLEDWNDFWSEYKNA</sequence>
<gene>
    <name evidence="3" type="ORF">ATO11_14420</name>
</gene>
<dbReference type="PROSITE" id="PS51318">
    <property type="entry name" value="TAT"/>
    <property type="match status" value="1"/>
</dbReference>
<dbReference type="PATRIC" id="fig|1317121.7.peg.3609"/>
<feature type="chain" id="PRO_5005553731" evidence="2">
    <location>
        <begin position="35"/>
        <end position="376"/>
    </location>
</feature>
<keyword evidence="4" id="KW-1185">Reference proteome</keyword>
<evidence type="ECO:0000256" key="1">
    <source>
        <dbReference type="ARBA" id="ARBA00022729"/>
    </source>
</evidence>
<keyword evidence="1 2" id="KW-0732">Signal</keyword>
<dbReference type="Proteomes" id="UP000036938">
    <property type="component" value="Unassembled WGS sequence"/>
</dbReference>
<dbReference type="OrthoDB" id="7813639at2"/>
<dbReference type="EMBL" id="AQQZ01000006">
    <property type="protein sequence ID" value="KNG93101.1"/>
    <property type="molecule type" value="Genomic_DNA"/>
</dbReference>
<dbReference type="SUPFAM" id="SSF53850">
    <property type="entry name" value="Periplasmic binding protein-like II"/>
    <property type="match status" value="1"/>
</dbReference>
<organism evidence="3 4">
    <name type="scientific">Pseudaestuariivita atlantica</name>
    <dbReference type="NCBI Taxonomy" id="1317121"/>
    <lineage>
        <taxon>Bacteria</taxon>
        <taxon>Pseudomonadati</taxon>
        <taxon>Pseudomonadota</taxon>
        <taxon>Alphaproteobacteria</taxon>
        <taxon>Rhodobacterales</taxon>
        <taxon>Paracoccaceae</taxon>
        <taxon>Pseudaestuariivita</taxon>
    </lineage>
</organism>
<protein>
    <submittedName>
        <fullName evidence="3">ABC transporter substrate-binding protein</fullName>
    </submittedName>
</protein>